<proteinExistence type="predicted"/>
<gene>
    <name evidence="1" type="ORF">EDD77_1448</name>
</gene>
<organism evidence="1 2">
    <name type="scientific">Allofournierella massiliensis</name>
    <dbReference type="NCBI Taxonomy" id="1650663"/>
    <lineage>
        <taxon>Bacteria</taxon>
        <taxon>Bacillati</taxon>
        <taxon>Bacillota</taxon>
        <taxon>Clostridia</taxon>
        <taxon>Eubacteriales</taxon>
        <taxon>Oscillospiraceae</taxon>
        <taxon>Allofournierella</taxon>
    </lineage>
</organism>
<protein>
    <submittedName>
        <fullName evidence="1">SpoVG protein</fullName>
    </submittedName>
</protein>
<comment type="caution">
    <text evidence="1">The sequence shown here is derived from an EMBL/GenBank/DDBJ whole genome shotgun (WGS) entry which is preliminary data.</text>
</comment>
<evidence type="ECO:0000313" key="1">
    <source>
        <dbReference type="EMBL" id="TCL52591.1"/>
    </source>
</evidence>
<dbReference type="EMBL" id="SLUM01000044">
    <property type="protein sequence ID" value="TCL52591.1"/>
    <property type="molecule type" value="Genomic_DNA"/>
</dbReference>
<dbReference type="InterPro" id="IPR036751">
    <property type="entry name" value="SpoVG_sf"/>
</dbReference>
<evidence type="ECO:0000313" key="2">
    <source>
        <dbReference type="Proteomes" id="UP000295184"/>
    </source>
</evidence>
<sequence>MTVAILNFMANPFETSSLKAWADIQLKENGCAILTLCGLKLIQCRDGHLVVKMPSLRQGNSYKTLCHIDEASLHKKITKALIERYEVCK</sequence>
<dbReference type="AlphaFoldDB" id="A0A4R1QIY2"/>
<dbReference type="GO" id="GO:0030435">
    <property type="term" value="P:sporulation resulting in formation of a cellular spore"/>
    <property type="evidence" value="ECO:0007669"/>
    <property type="project" value="InterPro"/>
</dbReference>
<dbReference type="SUPFAM" id="SSF160537">
    <property type="entry name" value="SpoVG-like"/>
    <property type="match status" value="1"/>
</dbReference>
<dbReference type="Gene3D" id="3.30.1120.40">
    <property type="entry name" value="Stage V sporulation protein G"/>
    <property type="match status" value="1"/>
</dbReference>
<name>A0A4R1QIY2_9FIRM</name>
<dbReference type="RefSeq" id="WP_058962577.1">
    <property type="nucleotide sequence ID" value="NZ_CABKVM010000010.1"/>
</dbReference>
<accession>A0A4R1QIY2</accession>
<reference evidence="1 2" key="1">
    <citation type="submission" date="2019-03" db="EMBL/GenBank/DDBJ databases">
        <title>Genomic Encyclopedia of Type Strains, Phase IV (KMG-IV): sequencing the most valuable type-strain genomes for metagenomic binning, comparative biology and taxonomic classification.</title>
        <authorList>
            <person name="Goeker M."/>
        </authorList>
    </citation>
    <scope>NUCLEOTIDE SEQUENCE [LARGE SCALE GENOMIC DNA]</scope>
    <source>
        <strain evidence="1 2">DSM 100451</strain>
    </source>
</reference>
<dbReference type="Proteomes" id="UP000295184">
    <property type="component" value="Unassembled WGS sequence"/>
</dbReference>
<dbReference type="STRING" id="1650663.GCA_001486665_00035"/>